<feature type="transmembrane region" description="Helical" evidence="27">
    <location>
        <begin position="860"/>
        <end position="878"/>
    </location>
</feature>
<dbReference type="PROSITE" id="PS00154">
    <property type="entry name" value="ATPASE_E1_E2"/>
    <property type="match status" value="1"/>
</dbReference>
<keyword evidence="7" id="KW-0597">Phosphoprotein</keyword>
<dbReference type="Pfam" id="PF00689">
    <property type="entry name" value="Cation_ATPase_C"/>
    <property type="match status" value="1"/>
</dbReference>
<keyword evidence="18" id="KW-0406">Ion transport</keyword>
<dbReference type="Pfam" id="PF00122">
    <property type="entry name" value="E1-E2_ATPase"/>
    <property type="match status" value="1"/>
</dbReference>
<feature type="non-terminal residue" evidence="29">
    <location>
        <position position="1"/>
    </location>
</feature>
<reference evidence="29 30" key="1">
    <citation type="submission" date="2014-04" db="EMBL/GenBank/DDBJ databases">
        <title>Genome evolution of avian class.</title>
        <authorList>
            <person name="Zhang G."/>
            <person name="Li C."/>
        </authorList>
    </citation>
    <scope>NUCLEOTIDE SEQUENCE [LARGE SCALE GENOMIC DNA]</scope>
    <source>
        <strain evidence="29">BGI_N330</strain>
    </source>
</reference>
<dbReference type="FunFam" id="3.40.1110.10:FF:000006">
    <property type="entry name" value="Calcium-transporting ATPase"/>
    <property type="match status" value="1"/>
</dbReference>
<evidence type="ECO:0000256" key="18">
    <source>
        <dbReference type="ARBA" id="ARBA00023065"/>
    </source>
</evidence>
<evidence type="ECO:0000313" key="30">
    <source>
        <dbReference type="Proteomes" id="UP000053001"/>
    </source>
</evidence>
<dbReference type="InterPro" id="IPR008250">
    <property type="entry name" value="ATPase_P-typ_transduc_dom_A_sf"/>
</dbReference>
<dbReference type="InterPro" id="IPR004014">
    <property type="entry name" value="ATPase_P-typ_cation-transptr_N"/>
</dbReference>
<dbReference type="CDD" id="cd02085">
    <property type="entry name" value="P-type_ATPase_SPCA"/>
    <property type="match status" value="1"/>
</dbReference>
<dbReference type="EC" id="7.2.2.10" evidence="4"/>
<dbReference type="SUPFAM" id="SSF56784">
    <property type="entry name" value="HAD-like"/>
    <property type="match status" value="1"/>
</dbReference>
<dbReference type="Pfam" id="PF13246">
    <property type="entry name" value="Cation_ATPase"/>
    <property type="match status" value="1"/>
</dbReference>
<comment type="subunit">
    <text evidence="23">Interacts (via N-terminus) with ORAI1 (via N- and C-termini); this interaction regulates Ca(2+) influx at the plasma membrane.</text>
</comment>
<protein>
    <recommendedName>
        <fullName evidence="24">Calcium-transporting ATPase type 2C member 2</fullName>
        <ecNumber evidence="4">7.2.2.10</ecNumber>
    </recommendedName>
    <alternativeName>
        <fullName evidence="26">Ca(2+)/Mn(2+)-ATPase 2C2</fullName>
    </alternativeName>
    <alternativeName>
        <fullName evidence="25">Secretory pathway Ca(2+)-transporting ATPase type 2</fullName>
    </alternativeName>
</protein>
<evidence type="ECO:0000256" key="12">
    <source>
        <dbReference type="ARBA" id="ARBA00022837"/>
    </source>
</evidence>
<evidence type="ECO:0000256" key="10">
    <source>
        <dbReference type="ARBA" id="ARBA00022723"/>
    </source>
</evidence>
<dbReference type="InterPro" id="IPR018303">
    <property type="entry name" value="ATPase_P-typ_P_site"/>
</dbReference>
<dbReference type="GO" id="GO:0005524">
    <property type="term" value="F:ATP binding"/>
    <property type="evidence" value="ECO:0007669"/>
    <property type="project" value="UniProtKB-KW"/>
</dbReference>
<dbReference type="PRINTS" id="PR00119">
    <property type="entry name" value="CATATPASE"/>
</dbReference>
<dbReference type="GO" id="GO:0005388">
    <property type="term" value="F:P-type calcium transporter activity"/>
    <property type="evidence" value="ECO:0007669"/>
    <property type="project" value="UniProtKB-EC"/>
</dbReference>
<evidence type="ECO:0000256" key="13">
    <source>
        <dbReference type="ARBA" id="ARBA00022840"/>
    </source>
</evidence>
<feature type="transmembrane region" description="Helical" evidence="27">
    <location>
        <begin position="762"/>
        <end position="782"/>
    </location>
</feature>
<dbReference type="SMART" id="SM00831">
    <property type="entry name" value="Cation_ATPase_N"/>
    <property type="match status" value="1"/>
</dbReference>
<evidence type="ECO:0000256" key="22">
    <source>
        <dbReference type="ARBA" id="ARBA00054616"/>
    </source>
</evidence>
<keyword evidence="19 27" id="KW-0472">Membrane</keyword>
<keyword evidence="16 27" id="KW-1133">Transmembrane helix</keyword>
<dbReference type="SFLD" id="SFLDS00003">
    <property type="entry name" value="Haloacid_Dehalogenase"/>
    <property type="match status" value="1"/>
</dbReference>
<dbReference type="Pfam" id="PF00690">
    <property type="entry name" value="Cation_ATPase_N"/>
    <property type="match status" value="1"/>
</dbReference>
<comment type="similarity">
    <text evidence="3">Belongs to the cation transport ATPase (P-type) (TC 3.A.3) family. Type IIA subfamily.</text>
</comment>
<dbReference type="InterPro" id="IPR044492">
    <property type="entry name" value="P_typ_ATPase_HD_dom"/>
</dbReference>
<keyword evidence="12" id="KW-0106">Calcium</keyword>
<dbReference type="PANTHER" id="PTHR42861">
    <property type="entry name" value="CALCIUM-TRANSPORTING ATPASE"/>
    <property type="match status" value="1"/>
</dbReference>
<evidence type="ECO:0000256" key="20">
    <source>
        <dbReference type="ARBA" id="ARBA00047282"/>
    </source>
</evidence>
<evidence type="ECO:0000259" key="28">
    <source>
        <dbReference type="SMART" id="SM00831"/>
    </source>
</evidence>
<dbReference type="InterPro" id="IPR006413">
    <property type="entry name" value="P-type_ATPase_IIA_PMR1"/>
</dbReference>
<evidence type="ECO:0000256" key="17">
    <source>
        <dbReference type="ARBA" id="ARBA00023034"/>
    </source>
</evidence>
<comment type="catalytic activity">
    <reaction evidence="20">
        <text>Ca(2+)(in) + ATP + H2O = Ca(2+)(out) + ADP + phosphate + H(+)</text>
        <dbReference type="Rhea" id="RHEA:18105"/>
        <dbReference type="ChEBI" id="CHEBI:15377"/>
        <dbReference type="ChEBI" id="CHEBI:15378"/>
        <dbReference type="ChEBI" id="CHEBI:29108"/>
        <dbReference type="ChEBI" id="CHEBI:30616"/>
        <dbReference type="ChEBI" id="CHEBI:43474"/>
        <dbReference type="ChEBI" id="CHEBI:456216"/>
        <dbReference type="EC" id="7.2.2.10"/>
    </reaction>
    <physiologicalReaction direction="left-to-right" evidence="20">
        <dbReference type="Rhea" id="RHEA:18106"/>
    </physiologicalReaction>
</comment>
<keyword evidence="17" id="KW-0333">Golgi apparatus</keyword>
<feature type="transmembrane region" description="Helical" evidence="27">
    <location>
        <begin position="794"/>
        <end position="811"/>
    </location>
</feature>
<evidence type="ECO:0000256" key="21">
    <source>
        <dbReference type="ARBA" id="ARBA00047330"/>
    </source>
</evidence>
<dbReference type="InterPro" id="IPR023299">
    <property type="entry name" value="ATPase_P-typ_cyto_dom_N"/>
</dbReference>
<comment type="subcellular location">
    <subcellularLocation>
        <location evidence="2">Basolateral cell membrane</location>
        <topology evidence="2">Multi-pass membrane protein</topology>
    </subcellularLocation>
    <subcellularLocation>
        <location evidence="1">Golgi apparatus</location>
        <location evidence="1">trans-Golgi network membrane</location>
        <topology evidence="1">Multi-pass membrane protein</topology>
    </subcellularLocation>
</comment>
<evidence type="ECO:0000256" key="16">
    <source>
        <dbReference type="ARBA" id="ARBA00022989"/>
    </source>
</evidence>
<keyword evidence="13" id="KW-0067">ATP-binding</keyword>
<dbReference type="SUPFAM" id="SSF81660">
    <property type="entry name" value="Metal cation-transporting ATPase, ATP-binding domain N"/>
    <property type="match status" value="1"/>
</dbReference>
<evidence type="ECO:0000256" key="26">
    <source>
        <dbReference type="ARBA" id="ARBA00083166"/>
    </source>
</evidence>
<dbReference type="GO" id="GO:0005794">
    <property type="term" value="C:Golgi apparatus"/>
    <property type="evidence" value="ECO:0007669"/>
    <property type="project" value="UniProtKB-SubCell"/>
</dbReference>
<dbReference type="FunFam" id="2.70.150.10:FF:000008">
    <property type="entry name" value="Calcium-transporting ATPase"/>
    <property type="match status" value="1"/>
</dbReference>
<feature type="non-terminal residue" evidence="29">
    <location>
        <position position="893"/>
    </location>
</feature>
<feature type="transmembrane region" description="Helical" evidence="27">
    <location>
        <begin position="831"/>
        <end position="848"/>
    </location>
</feature>
<proteinExistence type="inferred from homology"/>
<dbReference type="NCBIfam" id="TIGR01494">
    <property type="entry name" value="ATPase_P-type"/>
    <property type="match status" value="2"/>
</dbReference>
<dbReference type="InterPro" id="IPR059000">
    <property type="entry name" value="ATPase_P-type_domA"/>
</dbReference>
<dbReference type="InterPro" id="IPR036412">
    <property type="entry name" value="HAD-like_sf"/>
</dbReference>
<evidence type="ECO:0000256" key="2">
    <source>
        <dbReference type="ARBA" id="ARBA00004554"/>
    </source>
</evidence>
<keyword evidence="10" id="KW-0479">Metal-binding</keyword>
<keyword evidence="30" id="KW-1185">Reference proteome</keyword>
<evidence type="ECO:0000256" key="3">
    <source>
        <dbReference type="ARBA" id="ARBA00005675"/>
    </source>
</evidence>
<dbReference type="SFLD" id="SFLDG00002">
    <property type="entry name" value="C1.7:_P-type_atpase_like"/>
    <property type="match status" value="1"/>
</dbReference>
<evidence type="ECO:0000256" key="6">
    <source>
        <dbReference type="ARBA" id="ARBA00022475"/>
    </source>
</evidence>
<evidence type="ECO:0000256" key="27">
    <source>
        <dbReference type="SAM" id="Phobius"/>
    </source>
</evidence>
<dbReference type="GO" id="GO:0031090">
    <property type="term" value="C:organelle membrane"/>
    <property type="evidence" value="ECO:0007669"/>
    <property type="project" value="UniProtKB-ARBA"/>
</dbReference>
<dbReference type="Gene3D" id="1.20.1110.10">
    <property type="entry name" value="Calcium-transporting ATPase, transmembrane domain"/>
    <property type="match status" value="1"/>
</dbReference>
<comment type="function">
    <text evidence="22">ATP-driven pump that supplies the Golgi apparatus with Ca(2+) and Mn(2+) ions, both essential cofactors for processing and trafficking of newly synthesized proteins in the secretory pathway. Within a catalytic cycle, acquires Ca(2+) or Mn(2+) ions on the cytoplasmic side of the membrane and delivers them to the lumenal side. The transfer of ions across the membrane is coupled to ATP hydrolysis and is associated with a transient phosphorylation that shifts the pump conformation from inward-facing to outward-facing state. Induces Ca(2+) influx independently of its ATP-driven pump function. At the basolateral membrane of mammary epithelial cells, interacts with Ca(2+) channel ORAI1 and mediates Ca(2+) entry independently of the Ca(2+) content of endoplasmic reticulum or Golgi stores. May facilitate transepithelial transport of large quantities of Ca(2+) for milk secretion via activation of Ca(2+) influx channels at the plasma membrane and active Ca(2+) transport at the Golgi apparatus.</text>
</comment>
<evidence type="ECO:0000256" key="19">
    <source>
        <dbReference type="ARBA" id="ARBA00023136"/>
    </source>
</evidence>
<feature type="transmembrane region" description="Helical" evidence="27">
    <location>
        <begin position="295"/>
        <end position="312"/>
    </location>
</feature>
<keyword evidence="14" id="KW-0460">Magnesium</keyword>
<evidence type="ECO:0000256" key="15">
    <source>
        <dbReference type="ARBA" id="ARBA00022967"/>
    </source>
</evidence>
<keyword evidence="9 27" id="KW-0812">Transmembrane</keyword>
<dbReference type="GO" id="GO:0016323">
    <property type="term" value="C:basolateral plasma membrane"/>
    <property type="evidence" value="ECO:0007669"/>
    <property type="project" value="UniProtKB-SubCell"/>
</dbReference>
<keyword evidence="8" id="KW-0109">Calcium transport</keyword>
<evidence type="ECO:0000256" key="7">
    <source>
        <dbReference type="ARBA" id="ARBA00022553"/>
    </source>
</evidence>
<evidence type="ECO:0000256" key="1">
    <source>
        <dbReference type="ARBA" id="ARBA00004166"/>
    </source>
</evidence>
<dbReference type="SFLD" id="SFLDF00027">
    <property type="entry name" value="p-type_atpase"/>
    <property type="match status" value="1"/>
</dbReference>
<dbReference type="InterPro" id="IPR006068">
    <property type="entry name" value="ATPase_P-typ_cation-transptr_C"/>
</dbReference>
<dbReference type="Gene3D" id="3.40.1110.10">
    <property type="entry name" value="Calcium-transporting ATPase, cytoplasmic domain N"/>
    <property type="match status" value="1"/>
</dbReference>
<dbReference type="PRINTS" id="PR00120">
    <property type="entry name" value="HATPASE"/>
</dbReference>
<dbReference type="GO" id="GO:0046872">
    <property type="term" value="F:metal ion binding"/>
    <property type="evidence" value="ECO:0007669"/>
    <property type="project" value="UniProtKB-KW"/>
</dbReference>
<keyword evidence="11" id="KW-0547">Nucleotide-binding</keyword>
<dbReference type="InterPro" id="IPR023214">
    <property type="entry name" value="HAD_sf"/>
</dbReference>
<dbReference type="EMBL" id="KK669806">
    <property type="protein sequence ID" value="KFQ04063.1"/>
    <property type="molecule type" value="Genomic_DNA"/>
</dbReference>
<evidence type="ECO:0000256" key="4">
    <source>
        <dbReference type="ARBA" id="ARBA00012790"/>
    </source>
</evidence>
<dbReference type="NCBIfam" id="TIGR01522">
    <property type="entry name" value="ATPase-IIA2_Ca"/>
    <property type="match status" value="1"/>
</dbReference>
<evidence type="ECO:0000256" key="8">
    <source>
        <dbReference type="ARBA" id="ARBA00022568"/>
    </source>
</evidence>
<dbReference type="Proteomes" id="UP000053001">
    <property type="component" value="Unassembled WGS sequence"/>
</dbReference>
<dbReference type="Gene3D" id="3.40.50.1000">
    <property type="entry name" value="HAD superfamily/HAD-like"/>
    <property type="match status" value="1"/>
</dbReference>
<evidence type="ECO:0000256" key="25">
    <source>
        <dbReference type="ARBA" id="ARBA00077949"/>
    </source>
</evidence>
<dbReference type="Gene3D" id="2.70.150.10">
    <property type="entry name" value="Calcium-transporting ATPase, cytoplasmic transduction domain A"/>
    <property type="match status" value="1"/>
</dbReference>
<keyword evidence="5" id="KW-0813">Transport</keyword>
<feature type="domain" description="Cation-transporting P-type ATPase N-terminal" evidence="28">
    <location>
        <begin position="24"/>
        <end position="95"/>
    </location>
</feature>
<evidence type="ECO:0000256" key="24">
    <source>
        <dbReference type="ARBA" id="ARBA00070963"/>
    </source>
</evidence>
<evidence type="ECO:0000256" key="14">
    <source>
        <dbReference type="ARBA" id="ARBA00022842"/>
    </source>
</evidence>
<dbReference type="AlphaFoldDB" id="A0A091PA17"/>
<name>A0A091PA17_LEPDC</name>
<dbReference type="InterPro" id="IPR023298">
    <property type="entry name" value="ATPase_P-typ_TM_dom_sf"/>
</dbReference>
<dbReference type="SUPFAM" id="SSF81653">
    <property type="entry name" value="Calcium ATPase, transduction domain A"/>
    <property type="match status" value="1"/>
</dbReference>
<organism evidence="29 30">
    <name type="scientific">Leptosomus discolor</name>
    <name type="common">Madagascar cuckoo roller</name>
    <name type="synonym">Cuculus discolor</name>
    <dbReference type="NCBI Taxonomy" id="188344"/>
    <lineage>
        <taxon>Eukaryota</taxon>
        <taxon>Metazoa</taxon>
        <taxon>Chordata</taxon>
        <taxon>Craniata</taxon>
        <taxon>Vertebrata</taxon>
        <taxon>Euteleostomi</taxon>
        <taxon>Archelosauria</taxon>
        <taxon>Archosauria</taxon>
        <taxon>Dinosauria</taxon>
        <taxon>Saurischia</taxon>
        <taxon>Theropoda</taxon>
        <taxon>Coelurosauria</taxon>
        <taxon>Aves</taxon>
        <taxon>Neognathae</taxon>
        <taxon>Neoaves</taxon>
        <taxon>Telluraves</taxon>
        <taxon>Coraciimorphae</taxon>
        <taxon>Coraciiformes</taxon>
        <taxon>Leptosomidae</taxon>
        <taxon>Leptosomus</taxon>
    </lineage>
</organism>
<evidence type="ECO:0000256" key="5">
    <source>
        <dbReference type="ARBA" id="ARBA00022448"/>
    </source>
</evidence>
<sequence>EECELKIIEQEKEVTVLPPKDACKCHKEDLAKALNVDLQTGLSEFSVLQRRLKHGWNEFSVENTEPIWKKYLDQFKNPLILLLLASALVSVITKEYEDAASIAMAVLIVVTVAFIQEYRSEKSLEELNKLVPPECNCLREGKLQHLLARELVPGDIIYLSVGDRVPADLRLIEVTDLLVDESSFTGEAEPCNKTDSVLLEASDITTLSNVVFMGTLVRYGKGKGVVIGTGENSQFGEVFKMMQAEETPKTPLQKSMDRLGKQLSLIMFIGWLQGKHLLSMFTIGVSLAVAAIPEGLPIVVTVTLVLGVLRMAKKRVIVKKLPIVETLGCCNVICSDKTGTLTANEMTVTRLVTSDGFQAEVSGVGYNGEGNVYLLPSKEILKEFSNVSVGKLVEAGCVVNNAIIRKNSVIGQPTEGALIALAMKMELADIKDIYVRKKEIPFSSEQKWMAVKCTLKNQDQEDIYFMKGAFEEVIQHCTLYNSGGISLSLTPQQKAIYQQEEKRMGSSGLRVLALASGPELGKLTFLGLVGIIDPPRAGVREAVQVLLESGVSVKMITGDALETAVAIGQNIGLCNGKLKAMSGEELDQLTEAELSSTVKNVSIFFRTSPKHKLKIIKALQRAGAVVSMTGDGVNDAVALKSADIGIAMGQAGTDVSKEAANMILVDDDFSTVMNAIEEGKGIFYNIKNFVRFQLSTSISALSLITLSTVLNLPNPLNAMQILWINIIMDGPPAQSLGVEPVDRDTIKQPPRCITDTILSKSLILKIFMSAVIIISGTLFVFWKENPKSGITPRTTTMTFTCFVFFDLFNALTCRSQTKLIFEIGFFRNRMFLYSVLGSVLGQLAVIYIPPLQKIFQTENLGVLDLLFLTGLASSVFVVSEFVKLCEKHCCPPK</sequence>
<dbReference type="FunFam" id="3.40.50.1000:FF:000001">
    <property type="entry name" value="Phospholipid-transporting ATPase IC"/>
    <property type="match status" value="1"/>
</dbReference>
<dbReference type="InterPro" id="IPR001757">
    <property type="entry name" value="P_typ_ATPase"/>
</dbReference>
<gene>
    <name evidence="29" type="ORF">N330_11787</name>
</gene>
<accession>A0A091PA17</accession>
<evidence type="ECO:0000256" key="9">
    <source>
        <dbReference type="ARBA" id="ARBA00022692"/>
    </source>
</evidence>
<dbReference type="SUPFAM" id="SSF81665">
    <property type="entry name" value="Calcium ATPase, transmembrane domain M"/>
    <property type="match status" value="1"/>
</dbReference>
<keyword evidence="15" id="KW-1278">Translocase</keyword>
<evidence type="ECO:0000256" key="23">
    <source>
        <dbReference type="ARBA" id="ARBA00062966"/>
    </source>
</evidence>
<keyword evidence="6" id="KW-1003">Cell membrane</keyword>
<dbReference type="GO" id="GO:0016887">
    <property type="term" value="F:ATP hydrolysis activity"/>
    <property type="evidence" value="ECO:0007669"/>
    <property type="project" value="InterPro"/>
</dbReference>
<evidence type="ECO:0000256" key="11">
    <source>
        <dbReference type="ARBA" id="ARBA00022741"/>
    </source>
</evidence>
<evidence type="ECO:0000313" key="29">
    <source>
        <dbReference type="EMBL" id="KFQ04063.1"/>
    </source>
</evidence>
<dbReference type="FunFam" id="3.40.50.1000:FF:000028">
    <property type="entry name" value="Calcium-transporting P-type ATPase, putative"/>
    <property type="match status" value="1"/>
</dbReference>
<comment type="catalytic activity">
    <reaction evidence="21">
        <text>Mn(2+)(in) + ATP + H2O = Mn(2+)(out) + ADP + phosphate + H(+)</text>
        <dbReference type="Rhea" id="RHEA:66820"/>
        <dbReference type="ChEBI" id="CHEBI:15377"/>
        <dbReference type="ChEBI" id="CHEBI:15378"/>
        <dbReference type="ChEBI" id="CHEBI:29035"/>
        <dbReference type="ChEBI" id="CHEBI:30616"/>
        <dbReference type="ChEBI" id="CHEBI:43474"/>
        <dbReference type="ChEBI" id="CHEBI:456216"/>
    </reaction>
    <physiologicalReaction direction="left-to-right" evidence="21">
        <dbReference type="Rhea" id="RHEA:66821"/>
    </physiologicalReaction>
</comment>